<sequence>MKSAVDLLRAFLLLIRAKLLVKSGSWMTFRDYLPKPASPSQQHGSAYVEHITRICNIAARLLPARTECLERSFVVCSMLRRRGISSDLCIGATRVPPLLFHAWVEVDDRVVNDTPLLKQGFLVIYRL</sequence>
<dbReference type="Proteomes" id="UP000000323">
    <property type="component" value="Chromosome 1"/>
</dbReference>
<dbReference type="eggNOG" id="COG1305">
    <property type="taxonomic scope" value="Bacteria"/>
</dbReference>
<organism evidence="2 3">
    <name type="scientific">Thermobaculum terrenum (strain ATCC BAA-798 / CCMEE 7001 / YNP1)</name>
    <dbReference type="NCBI Taxonomy" id="525904"/>
    <lineage>
        <taxon>Bacteria</taxon>
        <taxon>Bacillati</taxon>
        <taxon>Chloroflexota</taxon>
        <taxon>Chloroflexia</taxon>
        <taxon>Candidatus Thermobaculales</taxon>
        <taxon>Candidatus Thermobaculaceae</taxon>
        <taxon>Thermobaculum</taxon>
    </lineage>
</organism>
<dbReference type="HOGENOM" id="CLU_2021695_0_0_0"/>
<gene>
    <name evidence="2" type="ordered locus">Tter_1154</name>
</gene>
<dbReference type="NCBIfam" id="NF033537">
    <property type="entry name" value="lasso_biosyn_B2"/>
    <property type="match status" value="1"/>
</dbReference>
<protein>
    <recommendedName>
        <fullName evidence="1">Microcin J25-processing protein McjB C-terminal domain-containing protein</fullName>
    </recommendedName>
</protein>
<proteinExistence type="predicted"/>
<reference evidence="3" key="1">
    <citation type="journal article" date="2010" name="Stand. Genomic Sci.">
        <title>Complete genome sequence of 'Thermobaculum terrenum' type strain (YNP1).</title>
        <authorList>
            <person name="Kiss H."/>
            <person name="Cleland D."/>
            <person name="Lapidus A."/>
            <person name="Lucas S."/>
            <person name="Glavina Del Rio T."/>
            <person name="Nolan M."/>
            <person name="Tice H."/>
            <person name="Han C."/>
            <person name="Goodwin L."/>
            <person name="Pitluck S."/>
            <person name="Liolios K."/>
            <person name="Ivanova N."/>
            <person name="Mavromatis K."/>
            <person name="Ovchinnikova G."/>
            <person name="Pati A."/>
            <person name="Chen A."/>
            <person name="Palaniappan K."/>
            <person name="Land M."/>
            <person name="Hauser L."/>
            <person name="Chang Y."/>
            <person name="Jeffries C."/>
            <person name="Lu M."/>
            <person name="Brettin T."/>
            <person name="Detter J."/>
            <person name="Goker M."/>
            <person name="Tindall B."/>
            <person name="Beck B."/>
            <person name="McDermott T."/>
            <person name="Woyke T."/>
            <person name="Bristow J."/>
            <person name="Eisen J."/>
            <person name="Markowitz V."/>
            <person name="Hugenholtz P."/>
            <person name="Kyrpides N."/>
            <person name="Klenk H."/>
            <person name="Cheng J."/>
        </authorList>
    </citation>
    <scope>NUCLEOTIDE SEQUENCE [LARGE SCALE GENOMIC DNA]</scope>
    <source>
        <strain evidence="3">ATCC BAA-798 / YNP1</strain>
    </source>
</reference>
<keyword evidence="3" id="KW-1185">Reference proteome</keyword>
<feature type="domain" description="Microcin J25-processing protein McjB C-terminal" evidence="1">
    <location>
        <begin position="12"/>
        <end position="125"/>
    </location>
</feature>
<dbReference type="Pfam" id="PF13471">
    <property type="entry name" value="Transglut_core3"/>
    <property type="match status" value="1"/>
</dbReference>
<accession>D1CB98</accession>
<dbReference type="InterPro" id="IPR053521">
    <property type="entry name" value="McjB-like"/>
</dbReference>
<dbReference type="RefSeq" id="WP_012875098.1">
    <property type="nucleotide sequence ID" value="NC_013525.1"/>
</dbReference>
<dbReference type="AlphaFoldDB" id="D1CB98"/>
<dbReference type="KEGG" id="ttr:Tter_1154"/>
<evidence type="ECO:0000259" key="1">
    <source>
        <dbReference type="Pfam" id="PF13471"/>
    </source>
</evidence>
<dbReference type="STRING" id="525904.Tter_1154"/>
<evidence type="ECO:0000313" key="2">
    <source>
        <dbReference type="EMBL" id="ACZ42063.1"/>
    </source>
</evidence>
<dbReference type="OrthoDB" id="119963at2"/>
<evidence type="ECO:0000313" key="3">
    <source>
        <dbReference type="Proteomes" id="UP000000323"/>
    </source>
</evidence>
<name>D1CB98_THET1</name>
<dbReference type="EMBL" id="CP001825">
    <property type="protein sequence ID" value="ACZ42063.1"/>
    <property type="molecule type" value="Genomic_DNA"/>
</dbReference>
<dbReference type="InterPro" id="IPR032708">
    <property type="entry name" value="McjB_C"/>
</dbReference>